<gene>
    <name evidence="2" type="ORF">TBRA_LOCUS791</name>
</gene>
<dbReference type="AlphaFoldDB" id="A0A6H5HUT6"/>
<accession>A0A6H5HUT6</accession>
<organism evidence="2 3">
    <name type="scientific">Trichogramma brassicae</name>
    <dbReference type="NCBI Taxonomy" id="86971"/>
    <lineage>
        <taxon>Eukaryota</taxon>
        <taxon>Metazoa</taxon>
        <taxon>Ecdysozoa</taxon>
        <taxon>Arthropoda</taxon>
        <taxon>Hexapoda</taxon>
        <taxon>Insecta</taxon>
        <taxon>Pterygota</taxon>
        <taxon>Neoptera</taxon>
        <taxon>Endopterygota</taxon>
        <taxon>Hymenoptera</taxon>
        <taxon>Apocrita</taxon>
        <taxon>Proctotrupomorpha</taxon>
        <taxon>Chalcidoidea</taxon>
        <taxon>Trichogrammatidae</taxon>
        <taxon>Trichogramma</taxon>
    </lineage>
</organism>
<feature type="non-terminal residue" evidence="2">
    <location>
        <position position="54"/>
    </location>
</feature>
<evidence type="ECO:0000313" key="3">
    <source>
        <dbReference type="Proteomes" id="UP000479190"/>
    </source>
</evidence>
<evidence type="ECO:0000256" key="1">
    <source>
        <dbReference type="SAM" id="MobiDB-lite"/>
    </source>
</evidence>
<proteinExistence type="predicted"/>
<feature type="compositionally biased region" description="Basic and acidic residues" evidence="1">
    <location>
        <begin position="1"/>
        <end position="21"/>
    </location>
</feature>
<sequence length="54" mass="6506">MDRRREPQPRHRDIDAQCREKQRPRRATSRKRYVGKSNAGRATSRSKTKQRREG</sequence>
<reference evidence="2 3" key="1">
    <citation type="submission" date="2020-02" db="EMBL/GenBank/DDBJ databases">
        <authorList>
            <person name="Ferguson B K."/>
        </authorList>
    </citation>
    <scope>NUCLEOTIDE SEQUENCE [LARGE SCALE GENOMIC DNA]</scope>
</reference>
<feature type="compositionally biased region" description="Basic residues" evidence="1">
    <location>
        <begin position="22"/>
        <end position="34"/>
    </location>
</feature>
<name>A0A6H5HUT6_9HYME</name>
<protein>
    <submittedName>
        <fullName evidence="2">Uncharacterized protein</fullName>
    </submittedName>
</protein>
<evidence type="ECO:0000313" key="2">
    <source>
        <dbReference type="EMBL" id="CAB0028641.1"/>
    </source>
</evidence>
<dbReference type="EMBL" id="CADCXV010000164">
    <property type="protein sequence ID" value="CAB0028641.1"/>
    <property type="molecule type" value="Genomic_DNA"/>
</dbReference>
<dbReference type="Proteomes" id="UP000479190">
    <property type="component" value="Unassembled WGS sequence"/>
</dbReference>
<feature type="compositionally biased region" description="Basic residues" evidence="1">
    <location>
        <begin position="44"/>
        <end position="54"/>
    </location>
</feature>
<feature type="region of interest" description="Disordered" evidence="1">
    <location>
        <begin position="1"/>
        <end position="54"/>
    </location>
</feature>
<keyword evidence="3" id="KW-1185">Reference proteome</keyword>